<organism evidence="3 4">
    <name type="scientific">Halomonas huangheensis</name>
    <dbReference type="NCBI Taxonomy" id="1178482"/>
    <lineage>
        <taxon>Bacteria</taxon>
        <taxon>Pseudomonadati</taxon>
        <taxon>Pseudomonadota</taxon>
        <taxon>Gammaproteobacteria</taxon>
        <taxon>Oceanospirillales</taxon>
        <taxon>Halomonadaceae</taxon>
        <taxon>Halomonas</taxon>
    </lineage>
</organism>
<dbReference type="SUPFAM" id="SSF54285">
    <property type="entry name" value="MoaD/ThiS"/>
    <property type="match status" value="1"/>
</dbReference>
<comment type="similarity">
    <text evidence="1 2">Belongs to the UPF0125 (RnfH) family.</text>
</comment>
<evidence type="ECO:0000256" key="2">
    <source>
        <dbReference type="HAMAP-Rule" id="MF_00460"/>
    </source>
</evidence>
<dbReference type="HAMAP" id="MF_00460">
    <property type="entry name" value="UPF0125_RnfH"/>
    <property type="match status" value="1"/>
</dbReference>
<dbReference type="KEGG" id="hhu:AR456_01120"/>
<dbReference type="PANTHER" id="PTHR37483:SF1">
    <property type="entry name" value="UPF0125 PROTEIN RATB"/>
    <property type="match status" value="1"/>
</dbReference>
<proteinExistence type="inferred from homology"/>
<dbReference type="PATRIC" id="fig|1178482.3.peg.2164"/>
<evidence type="ECO:0000256" key="1">
    <source>
        <dbReference type="ARBA" id="ARBA00010645"/>
    </source>
</evidence>
<dbReference type="STRING" id="1178482.AR456_01120"/>
<evidence type="ECO:0000313" key="4">
    <source>
        <dbReference type="Proteomes" id="UP000019113"/>
    </source>
</evidence>
<dbReference type="RefSeq" id="WP_021819116.1">
    <property type="nucleotide sequence ID" value="NZ_CP013106.1"/>
</dbReference>
<dbReference type="PANTHER" id="PTHR37483">
    <property type="entry name" value="UPF0125 PROTEIN RATB"/>
    <property type="match status" value="1"/>
</dbReference>
<dbReference type="InterPro" id="IPR005346">
    <property type="entry name" value="RnfH"/>
</dbReference>
<gene>
    <name evidence="3" type="ORF">BJB45_14960</name>
</gene>
<name>W1N6Q3_9GAMM</name>
<dbReference type="Proteomes" id="UP000019113">
    <property type="component" value="Unassembled WGS sequence"/>
</dbReference>
<dbReference type="InterPro" id="IPR037021">
    <property type="entry name" value="RnfH_sf"/>
</dbReference>
<dbReference type="NCBIfam" id="NF002490">
    <property type="entry name" value="PRK01777.1"/>
    <property type="match status" value="1"/>
</dbReference>
<protein>
    <recommendedName>
        <fullName evidence="2">UPF0125 protein BJB45_14960</fullName>
    </recommendedName>
</protein>
<dbReference type="EMBL" id="AVBC01000033">
    <property type="protein sequence ID" value="ERL51199.1"/>
    <property type="molecule type" value="Genomic_DNA"/>
</dbReference>
<dbReference type="InterPro" id="IPR016155">
    <property type="entry name" value="Mopterin_synth/thiamin_S_b"/>
</dbReference>
<accession>W1N6Q3</accession>
<dbReference type="AlphaFoldDB" id="W1N6Q3"/>
<dbReference type="eggNOG" id="COG2914">
    <property type="taxonomic scope" value="Bacteria"/>
</dbReference>
<sequence>MVVDQPSGSLHIEVAYALPDRQHIVSLTVSPGTTATQAVAMSRLDLLFPEIPAATFSEAAIGVFGKTLRNPQQHVLHDGDRVEVYRPLKIDPKVARIARARKGQT</sequence>
<comment type="caution">
    <text evidence="3">The sequence shown here is derived from an EMBL/GenBank/DDBJ whole genome shotgun (WGS) entry which is preliminary data.</text>
</comment>
<dbReference type="Gene3D" id="3.10.20.280">
    <property type="entry name" value="RnfH-like"/>
    <property type="match status" value="1"/>
</dbReference>
<keyword evidence="4" id="KW-1185">Reference proteome</keyword>
<dbReference type="OrthoDB" id="9796575at2"/>
<evidence type="ECO:0000313" key="3">
    <source>
        <dbReference type="EMBL" id="ERL51199.1"/>
    </source>
</evidence>
<reference evidence="3 4" key="1">
    <citation type="submission" date="2013-08" db="EMBL/GenBank/DDBJ databases">
        <title>draft genome of Halomonas huanghegensis, strain BJGMM-B45T.</title>
        <authorList>
            <person name="Miao C."/>
            <person name="Wan Y."/>
            <person name="Jin W."/>
        </authorList>
    </citation>
    <scope>NUCLEOTIDE SEQUENCE [LARGE SCALE GENOMIC DNA]</scope>
    <source>
        <strain evidence="3 4">BJGMM-B45</strain>
    </source>
</reference>
<dbReference type="Pfam" id="PF03658">
    <property type="entry name" value="Ub-RnfH"/>
    <property type="match status" value="1"/>
</dbReference>